<evidence type="ECO:0000313" key="2">
    <source>
        <dbReference type="EMBL" id="EEN49518.1"/>
    </source>
</evidence>
<name>C3ZD07_BRAFL</name>
<dbReference type="AlphaFoldDB" id="C3ZD07"/>
<reference evidence="2" key="1">
    <citation type="journal article" date="2008" name="Nature">
        <title>The amphioxus genome and the evolution of the chordate karyotype.</title>
        <authorList>
            <consortium name="US DOE Joint Genome Institute (JGI-PGF)"/>
            <person name="Putnam N.H."/>
            <person name="Butts T."/>
            <person name="Ferrier D.E.K."/>
            <person name="Furlong R.F."/>
            <person name="Hellsten U."/>
            <person name="Kawashima T."/>
            <person name="Robinson-Rechavi M."/>
            <person name="Shoguchi E."/>
            <person name="Terry A."/>
            <person name="Yu J.-K."/>
            <person name="Benito-Gutierrez E.L."/>
            <person name="Dubchak I."/>
            <person name="Garcia-Fernandez J."/>
            <person name="Gibson-Brown J.J."/>
            <person name="Grigoriev I.V."/>
            <person name="Horton A.C."/>
            <person name="de Jong P.J."/>
            <person name="Jurka J."/>
            <person name="Kapitonov V.V."/>
            <person name="Kohara Y."/>
            <person name="Kuroki Y."/>
            <person name="Lindquist E."/>
            <person name="Lucas S."/>
            <person name="Osoegawa K."/>
            <person name="Pennacchio L.A."/>
            <person name="Salamov A.A."/>
            <person name="Satou Y."/>
            <person name="Sauka-Spengler T."/>
            <person name="Schmutz J."/>
            <person name="Shin-I T."/>
            <person name="Toyoda A."/>
            <person name="Bronner-Fraser M."/>
            <person name="Fujiyama A."/>
            <person name="Holland L.Z."/>
            <person name="Holland P.W.H."/>
            <person name="Satoh N."/>
            <person name="Rokhsar D.S."/>
        </authorList>
    </citation>
    <scope>NUCLEOTIDE SEQUENCE [LARGE SCALE GENOMIC DNA]</scope>
    <source>
        <strain evidence="2">S238N-H82</strain>
        <tissue evidence="2">Testes</tissue>
    </source>
</reference>
<dbReference type="InParanoid" id="C3ZD07"/>
<sequence length="114" mass="12076">MSNTARDGTDPLPLLLRGSAQVDPPCRCPGSPGTGLAPVHISIAVGHYSLSLSRTTNPDNSAHPGSNISRHTLRAYLGPSSDMCAGPVTMETEQKSSDRPVRRAFFFSEGQPES</sequence>
<gene>
    <name evidence="2" type="ORF">BRAFLDRAFT_101844</name>
</gene>
<evidence type="ECO:0000256" key="1">
    <source>
        <dbReference type="SAM" id="MobiDB-lite"/>
    </source>
</evidence>
<proteinExistence type="predicted"/>
<dbReference type="EMBL" id="GG666611">
    <property type="protein sequence ID" value="EEN49518.1"/>
    <property type="molecule type" value="Genomic_DNA"/>
</dbReference>
<accession>C3ZD07</accession>
<protein>
    <submittedName>
        <fullName evidence="2">Uncharacterized protein</fullName>
    </submittedName>
</protein>
<feature type="region of interest" description="Disordered" evidence="1">
    <location>
        <begin position="1"/>
        <end position="23"/>
    </location>
</feature>
<organism>
    <name type="scientific">Branchiostoma floridae</name>
    <name type="common">Florida lancelet</name>
    <name type="synonym">Amphioxus</name>
    <dbReference type="NCBI Taxonomy" id="7739"/>
    <lineage>
        <taxon>Eukaryota</taxon>
        <taxon>Metazoa</taxon>
        <taxon>Chordata</taxon>
        <taxon>Cephalochordata</taxon>
        <taxon>Leptocardii</taxon>
        <taxon>Amphioxiformes</taxon>
        <taxon>Branchiostomatidae</taxon>
        <taxon>Branchiostoma</taxon>
    </lineage>
</organism>